<keyword evidence="2" id="KW-0328">Glycosyltransferase</keyword>
<evidence type="ECO:0000256" key="5">
    <source>
        <dbReference type="ARBA" id="ARBA00022989"/>
    </source>
</evidence>
<reference evidence="9 10" key="1">
    <citation type="submission" date="2018-11" db="EMBL/GenBank/DDBJ databases">
        <title>Draft genome of Simplicispira Flexivirga sp. BO-16.</title>
        <authorList>
            <person name="Im W.T."/>
        </authorList>
    </citation>
    <scope>NUCLEOTIDE SEQUENCE [LARGE SCALE GENOMIC DNA]</scope>
    <source>
        <strain evidence="9 10">BO-16</strain>
    </source>
</reference>
<evidence type="ECO:0000256" key="3">
    <source>
        <dbReference type="ARBA" id="ARBA00022679"/>
    </source>
</evidence>
<feature type="transmembrane region" description="Helical" evidence="7">
    <location>
        <begin position="360"/>
        <end position="378"/>
    </location>
</feature>
<sequence length="439" mass="48553">MTSAAWYDPYAGLPTDVDILFWCVLAVTATSLLSVVILRVNASRVRRRSMPDADEADFLWVFMVPALNEEVTIADSVARLRAVQATHKVILVIDDGSDDGTPAVLERFAGSDLSVLRRDLPDARRGKAAALNAAWRHTHDVVLDQAAGAWTTDRVVVVVVDADGRLSQDAPRHFARHFVQERVAGVQSLVRIYNRRGWLTWAQDVEFAVFGGVYQLGRTAWGTANMGGNGQANRLAALDEVAVDDGPWRHRLTEDQDIGVRLLQAGWRGAQEMDATVEQQGVSSLRRLYRQRTRWAQGAWESVGLIGGTRRANVPVVARLDMAYYLIMPILQLLTGSALVAAVLLAAFDDLSFWRGAWPILAFYLLLSFGPGLLGLLTRGRGMRGALSAVLCVLPYTVYSWLVFPVLLRGLLRMLLGRSTWAKTAREPIEHQIQATVEE</sequence>
<keyword evidence="3 9" id="KW-0808">Transferase</keyword>
<dbReference type="SUPFAM" id="SSF53448">
    <property type="entry name" value="Nucleotide-diphospho-sugar transferases"/>
    <property type="match status" value="1"/>
</dbReference>
<gene>
    <name evidence="9" type="ORF">EFY87_00695</name>
</gene>
<comment type="caution">
    <text evidence="9">The sequence shown here is derived from an EMBL/GenBank/DDBJ whole genome shotgun (WGS) entry which is preliminary data.</text>
</comment>
<evidence type="ECO:0000256" key="6">
    <source>
        <dbReference type="ARBA" id="ARBA00023136"/>
    </source>
</evidence>
<organism evidence="9 10">
    <name type="scientific">Flexivirga caeni</name>
    <dbReference type="NCBI Taxonomy" id="2294115"/>
    <lineage>
        <taxon>Bacteria</taxon>
        <taxon>Bacillati</taxon>
        <taxon>Actinomycetota</taxon>
        <taxon>Actinomycetes</taxon>
        <taxon>Micrococcales</taxon>
        <taxon>Dermacoccaceae</taxon>
        <taxon>Flexivirga</taxon>
    </lineage>
</organism>
<dbReference type="Gene3D" id="3.90.550.10">
    <property type="entry name" value="Spore Coat Polysaccharide Biosynthesis Protein SpsA, Chain A"/>
    <property type="match status" value="1"/>
</dbReference>
<dbReference type="EMBL" id="RJJQ01000001">
    <property type="protein sequence ID" value="RNI25196.1"/>
    <property type="molecule type" value="Genomic_DNA"/>
</dbReference>
<feature type="transmembrane region" description="Helical" evidence="7">
    <location>
        <begin position="385"/>
        <end position="408"/>
    </location>
</feature>
<dbReference type="InterPro" id="IPR050321">
    <property type="entry name" value="Glycosyltr_2/OpgH_subfam"/>
</dbReference>
<evidence type="ECO:0000256" key="7">
    <source>
        <dbReference type="SAM" id="Phobius"/>
    </source>
</evidence>
<keyword evidence="4 7" id="KW-0812">Transmembrane</keyword>
<dbReference type="OrthoDB" id="9806824at2"/>
<feature type="transmembrane region" description="Helical" evidence="7">
    <location>
        <begin position="323"/>
        <end position="348"/>
    </location>
</feature>
<keyword evidence="10" id="KW-1185">Reference proteome</keyword>
<evidence type="ECO:0000256" key="1">
    <source>
        <dbReference type="ARBA" id="ARBA00004141"/>
    </source>
</evidence>
<name>A0A3M9MI45_9MICO</name>
<keyword evidence="5 7" id="KW-1133">Transmembrane helix</keyword>
<keyword evidence="6 7" id="KW-0472">Membrane</keyword>
<dbReference type="RefSeq" id="WP_123269388.1">
    <property type="nucleotide sequence ID" value="NZ_RJJQ01000001.1"/>
</dbReference>
<dbReference type="GO" id="GO:0016758">
    <property type="term" value="F:hexosyltransferase activity"/>
    <property type="evidence" value="ECO:0007669"/>
    <property type="project" value="TreeGrafter"/>
</dbReference>
<dbReference type="PANTHER" id="PTHR43867">
    <property type="entry name" value="CELLULOSE SYNTHASE CATALYTIC SUBUNIT A [UDP-FORMING]"/>
    <property type="match status" value="1"/>
</dbReference>
<evidence type="ECO:0000256" key="4">
    <source>
        <dbReference type="ARBA" id="ARBA00022692"/>
    </source>
</evidence>
<dbReference type="Proteomes" id="UP000271678">
    <property type="component" value="Unassembled WGS sequence"/>
</dbReference>
<accession>A0A3M9MI45</accession>
<evidence type="ECO:0000259" key="8">
    <source>
        <dbReference type="Pfam" id="PF13632"/>
    </source>
</evidence>
<dbReference type="InterPro" id="IPR001173">
    <property type="entry name" value="Glyco_trans_2-like"/>
</dbReference>
<dbReference type="InterPro" id="IPR029044">
    <property type="entry name" value="Nucleotide-diphossugar_trans"/>
</dbReference>
<protein>
    <submittedName>
        <fullName evidence="9">Glycosyltransferase</fullName>
    </submittedName>
</protein>
<feature type="domain" description="Glycosyltransferase 2-like" evidence="8">
    <location>
        <begin position="156"/>
        <end position="402"/>
    </location>
</feature>
<dbReference type="AlphaFoldDB" id="A0A3M9MI45"/>
<evidence type="ECO:0000313" key="10">
    <source>
        <dbReference type="Proteomes" id="UP000271678"/>
    </source>
</evidence>
<dbReference type="Pfam" id="PF13632">
    <property type="entry name" value="Glyco_trans_2_3"/>
    <property type="match status" value="1"/>
</dbReference>
<dbReference type="PANTHER" id="PTHR43867:SF2">
    <property type="entry name" value="CELLULOSE SYNTHASE CATALYTIC SUBUNIT A [UDP-FORMING]"/>
    <property type="match status" value="1"/>
</dbReference>
<proteinExistence type="predicted"/>
<comment type="subcellular location">
    <subcellularLocation>
        <location evidence="1">Membrane</location>
        <topology evidence="1">Multi-pass membrane protein</topology>
    </subcellularLocation>
</comment>
<dbReference type="GO" id="GO:0005886">
    <property type="term" value="C:plasma membrane"/>
    <property type="evidence" value="ECO:0007669"/>
    <property type="project" value="TreeGrafter"/>
</dbReference>
<evidence type="ECO:0000256" key="2">
    <source>
        <dbReference type="ARBA" id="ARBA00022676"/>
    </source>
</evidence>
<feature type="transmembrane region" description="Helical" evidence="7">
    <location>
        <begin position="19"/>
        <end position="40"/>
    </location>
</feature>
<evidence type="ECO:0000313" key="9">
    <source>
        <dbReference type="EMBL" id="RNI25196.1"/>
    </source>
</evidence>